<reference evidence="2" key="1">
    <citation type="journal article" date="2015" name="Nature">
        <title>Complex archaea that bridge the gap between prokaryotes and eukaryotes.</title>
        <authorList>
            <person name="Spang A."/>
            <person name="Saw J.H."/>
            <person name="Jorgensen S.L."/>
            <person name="Zaremba-Niedzwiedzka K."/>
            <person name="Martijn J."/>
            <person name="Lind A.E."/>
            <person name="van Eijk R."/>
            <person name="Schleper C."/>
            <person name="Guy L."/>
            <person name="Ettema T.J."/>
        </authorList>
    </citation>
    <scope>NUCLEOTIDE SEQUENCE</scope>
</reference>
<sequence>MKIQKRSKRNFLNRERKILIFFLVIQAVIIFGIWIFILKEENIPLIILIFVLSLIGILFLVNYIEKKLKEKERQKRIRRFR</sequence>
<evidence type="ECO:0000256" key="1">
    <source>
        <dbReference type="SAM" id="Phobius"/>
    </source>
</evidence>
<feature type="transmembrane region" description="Helical" evidence="1">
    <location>
        <begin position="43"/>
        <end position="64"/>
    </location>
</feature>
<evidence type="ECO:0000313" key="2">
    <source>
        <dbReference type="EMBL" id="KKN63919.1"/>
    </source>
</evidence>
<protein>
    <submittedName>
        <fullName evidence="2">Uncharacterized protein</fullName>
    </submittedName>
</protein>
<organism evidence="2">
    <name type="scientific">marine sediment metagenome</name>
    <dbReference type="NCBI Taxonomy" id="412755"/>
    <lineage>
        <taxon>unclassified sequences</taxon>
        <taxon>metagenomes</taxon>
        <taxon>ecological metagenomes</taxon>
    </lineage>
</organism>
<proteinExistence type="predicted"/>
<keyword evidence="1" id="KW-1133">Transmembrane helix</keyword>
<gene>
    <name evidence="2" type="ORF">LCGC14_0496920</name>
</gene>
<keyword evidence="1" id="KW-0812">Transmembrane</keyword>
<comment type="caution">
    <text evidence="2">The sequence shown here is derived from an EMBL/GenBank/DDBJ whole genome shotgun (WGS) entry which is preliminary data.</text>
</comment>
<dbReference type="EMBL" id="LAZR01000574">
    <property type="protein sequence ID" value="KKN63919.1"/>
    <property type="molecule type" value="Genomic_DNA"/>
</dbReference>
<feature type="transmembrane region" description="Helical" evidence="1">
    <location>
        <begin position="20"/>
        <end position="37"/>
    </location>
</feature>
<name>A0A0F9SA60_9ZZZZ</name>
<accession>A0A0F9SA60</accession>
<dbReference type="AlphaFoldDB" id="A0A0F9SA60"/>
<keyword evidence="1" id="KW-0472">Membrane</keyword>